<dbReference type="OrthoDB" id="9801912at2"/>
<dbReference type="PIRSF" id="PIRSF002741">
    <property type="entry name" value="MppA"/>
    <property type="match status" value="1"/>
</dbReference>
<gene>
    <name evidence="2" type="primary">oppA</name>
    <name evidence="2" type="ORF">ETAA8_19600</name>
</gene>
<accession>A0A517Y9H7</accession>
<dbReference type="GO" id="GO:1904680">
    <property type="term" value="F:peptide transmembrane transporter activity"/>
    <property type="evidence" value="ECO:0007669"/>
    <property type="project" value="TreeGrafter"/>
</dbReference>
<dbReference type="GO" id="GO:0030288">
    <property type="term" value="C:outer membrane-bounded periplasmic space"/>
    <property type="evidence" value="ECO:0007669"/>
    <property type="project" value="UniProtKB-ARBA"/>
</dbReference>
<dbReference type="Pfam" id="PF00496">
    <property type="entry name" value="SBP_bac_5"/>
    <property type="match status" value="2"/>
</dbReference>
<sequence length="657" mass="74548">MPINFRLVFPYVMLLLVTAAVVWAVSLNPPPRAEFTFDNGTEVQTLDSAKATGNPENRMINALFEGLLRSLPAADYREKYGPHENAPLTAQPGMAESYEVSEDGKTYTFHIRKNAVWSDESPVTAHDFEFSWQRMLHPETGSQYTYQLYYVRGTRSYTEAKVAPGDAVEVELADRRDRYQAWPRGTIVRGTLKEILKPAEPVIDSDVSPEDKSRRMSDWKKTWTYVVEIDGKLTAFSKAPDEALPFENAIPTACMQVLPDWQSTVGIKATDDHTLVVELNDRTPFFPELVAFYPLYPVNRKCIEKYGSPAWTKPANIVSNGPFNLKLRKLRDRIRLEKNPLYWDAKNVKLNSIDVLALRDETTALNMYLTGRVDWATTIPADMIPQLKKELKDQFPSAPMLTVYFYRLNTEKDALKDKRVRQALNLAIDKQNICEFVTKAGEVPAGTYVPPGLAGYDSPPGTQFDPKRARELLKEAGYAEGHQLPHIEILYNDSPSLHRTIAERVQQMWREHLGVDVQLRGLEWGVYLDAQDKKDYYIARAGWIADYPDPNTFLDMFVTGGDQNMTGWGNPKYDQLIADAGKEPDPAKRMAIFKEAEALFLEEVPIIPMYFYVSKNLIKPHVKGFCNDVQDLHPLTLLEIDHAAKDGKLGQRSGTAK</sequence>
<evidence type="ECO:0000313" key="2">
    <source>
        <dbReference type="EMBL" id="QDU26876.1"/>
    </source>
</evidence>
<organism evidence="2 3">
    <name type="scientific">Anatilimnocola aggregata</name>
    <dbReference type="NCBI Taxonomy" id="2528021"/>
    <lineage>
        <taxon>Bacteria</taxon>
        <taxon>Pseudomonadati</taxon>
        <taxon>Planctomycetota</taxon>
        <taxon>Planctomycetia</taxon>
        <taxon>Pirellulales</taxon>
        <taxon>Pirellulaceae</taxon>
        <taxon>Anatilimnocola</taxon>
    </lineage>
</organism>
<dbReference type="PANTHER" id="PTHR30290">
    <property type="entry name" value="PERIPLASMIC BINDING COMPONENT OF ABC TRANSPORTER"/>
    <property type="match status" value="1"/>
</dbReference>
<evidence type="ECO:0000259" key="1">
    <source>
        <dbReference type="Pfam" id="PF00496"/>
    </source>
</evidence>
<dbReference type="SUPFAM" id="SSF53850">
    <property type="entry name" value="Periplasmic binding protein-like II"/>
    <property type="match status" value="1"/>
</dbReference>
<dbReference type="FunFam" id="3.10.105.10:FF:000001">
    <property type="entry name" value="Oligopeptide ABC transporter, oligopeptide-binding protein"/>
    <property type="match status" value="1"/>
</dbReference>
<feature type="domain" description="Solute-binding protein family 5" evidence="1">
    <location>
        <begin position="90"/>
        <end position="172"/>
    </location>
</feature>
<dbReference type="KEGG" id="aagg:ETAA8_19600"/>
<dbReference type="Gene3D" id="3.40.190.10">
    <property type="entry name" value="Periplasmic binding protein-like II"/>
    <property type="match status" value="2"/>
</dbReference>
<name>A0A517Y9H7_9BACT</name>
<dbReference type="InterPro" id="IPR030678">
    <property type="entry name" value="Peptide/Ni-bd"/>
</dbReference>
<dbReference type="RefSeq" id="WP_145087752.1">
    <property type="nucleotide sequence ID" value="NZ_CP036274.1"/>
</dbReference>
<dbReference type="GO" id="GO:0015833">
    <property type="term" value="P:peptide transport"/>
    <property type="evidence" value="ECO:0007669"/>
    <property type="project" value="TreeGrafter"/>
</dbReference>
<dbReference type="GO" id="GO:0043190">
    <property type="term" value="C:ATP-binding cassette (ABC) transporter complex"/>
    <property type="evidence" value="ECO:0007669"/>
    <property type="project" value="InterPro"/>
</dbReference>
<reference evidence="2 3" key="1">
    <citation type="submission" date="2019-02" db="EMBL/GenBank/DDBJ databases">
        <title>Deep-cultivation of Planctomycetes and their phenomic and genomic characterization uncovers novel biology.</title>
        <authorList>
            <person name="Wiegand S."/>
            <person name="Jogler M."/>
            <person name="Boedeker C."/>
            <person name="Pinto D."/>
            <person name="Vollmers J."/>
            <person name="Rivas-Marin E."/>
            <person name="Kohn T."/>
            <person name="Peeters S.H."/>
            <person name="Heuer A."/>
            <person name="Rast P."/>
            <person name="Oberbeckmann S."/>
            <person name="Bunk B."/>
            <person name="Jeske O."/>
            <person name="Meyerdierks A."/>
            <person name="Storesund J.E."/>
            <person name="Kallscheuer N."/>
            <person name="Luecker S."/>
            <person name="Lage O.M."/>
            <person name="Pohl T."/>
            <person name="Merkel B.J."/>
            <person name="Hornburger P."/>
            <person name="Mueller R.-W."/>
            <person name="Bruemmer F."/>
            <person name="Labrenz M."/>
            <person name="Spormann A.M."/>
            <person name="Op den Camp H."/>
            <person name="Overmann J."/>
            <person name="Amann R."/>
            <person name="Jetten M.S.M."/>
            <person name="Mascher T."/>
            <person name="Medema M.H."/>
            <person name="Devos D.P."/>
            <person name="Kaster A.-K."/>
            <person name="Ovreas L."/>
            <person name="Rohde M."/>
            <person name="Galperin M.Y."/>
            <person name="Jogler C."/>
        </authorList>
    </citation>
    <scope>NUCLEOTIDE SEQUENCE [LARGE SCALE GENOMIC DNA]</scope>
    <source>
        <strain evidence="2 3">ETA_A8</strain>
    </source>
</reference>
<evidence type="ECO:0000313" key="3">
    <source>
        <dbReference type="Proteomes" id="UP000315017"/>
    </source>
</evidence>
<dbReference type="Gene3D" id="3.10.105.10">
    <property type="entry name" value="Dipeptide-binding Protein, Domain 3"/>
    <property type="match status" value="1"/>
</dbReference>
<dbReference type="AlphaFoldDB" id="A0A517Y9H7"/>
<dbReference type="Proteomes" id="UP000315017">
    <property type="component" value="Chromosome"/>
</dbReference>
<dbReference type="InterPro" id="IPR039424">
    <property type="entry name" value="SBP_5"/>
</dbReference>
<dbReference type="CDD" id="cd08504">
    <property type="entry name" value="PBP2_OppA"/>
    <property type="match status" value="1"/>
</dbReference>
<dbReference type="EMBL" id="CP036274">
    <property type="protein sequence ID" value="QDU26876.1"/>
    <property type="molecule type" value="Genomic_DNA"/>
</dbReference>
<feature type="domain" description="Solute-binding protein family 5" evidence="1">
    <location>
        <begin position="217"/>
        <end position="563"/>
    </location>
</feature>
<proteinExistence type="predicted"/>
<dbReference type="Gene3D" id="3.90.76.10">
    <property type="entry name" value="Dipeptide-binding Protein, Domain 1"/>
    <property type="match status" value="2"/>
</dbReference>
<dbReference type="PANTHER" id="PTHR30290:SF83">
    <property type="entry name" value="ABC TRANSPORTER SUBSTRATE-BINDING PROTEIN"/>
    <property type="match status" value="1"/>
</dbReference>
<keyword evidence="3" id="KW-1185">Reference proteome</keyword>
<dbReference type="InterPro" id="IPR000914">
    <property type="entry name" value="SBP_5_dom"/>
</dbReference>
<protein>
    <submittedName>
        <fullName evidence="2">Oligopeptide-binding protein OppA</fullName>
    </submittedName>
</protein>